<dbReference type="Proteomes" id="UP001642260">
    <property type="component" value="Unassembled WGS sequence"/>
</dbReference>
<accession>A0ABC8L9H3</accession>
<dbReference type="FunFam" id="1.25.40.10:FF:000431">
    <property type="entry name" value="Tetratricopeptide repeat (TPR)-like superfamily protein"/>
    <property type="match status" value="1"/>
</dbReference>
<evidence type="ECO:0000256" key="3">
    <source>
        <dbReference type="SAM" id="MobiDB-lite"/>
    </source>
</evidence>
<comment type="caution">
    <text evidence="4">The sequence shown here is derived from an EMBL/GenBank/DDBJ whole genome shotgun (WGS) entry which is preliminary data.</text>
</comment>
<dbReference type="InterPro" id="IPR033053">
    <property type="entry name" value="Hir3/CABIN1"/>
</dbReference>
<evidence type="ECO:0000256" key="1">
    <source>
        <dbReference type="ARBA" id="ARBA00004123"/>
    </source>
</evidence>
<comment type="subcellular location">
    <subcellularLocation>
        <location evidence="1">Nucleus</location>
    </subcellularLocation>
</comment>
<evidence type="ECO:0000313" key="4">
    <source>
        <dbReference type="EMBL" id="CAH8378080.1"/>
    </source>
</evidence>
<dbReference type="PANTHER" id="PTHR15502">
    <property type="entry name" value="CALCINEURIN-BINDING PROTEIN CABIN 1-RELATED"/>
    <property type="match status" value="1"/>
</dbReference>
<feature type="compositionally biased region" description="Basic and acidic residues" evidence="3">
    <location>
        <begin position="892"/>
        <end position="912"/>
    </location>
</feature>
<dbReference type="InterPro" id="IPR011990">
    <property type="entry name" value="TPR-like_helical_dom_sf"/>
</dbReference>
<feature type="region of interest" description="Disordered" evidence="3">
    <location>
        <begin position="892"/>
        <end position="931"/>
    </location>
</feature>
<evidence type="ECO:0000313" key="5">
    <source>
        <dbReference type="Proteomes" id="UP001642260"/>
    </source>
</evidence>
<gene>
    <name evidence="4" type="ORF">ERUC_LOCUS32665</name>
</gene>
<proteinExistence type="predicted"/>
<dbReference type="EMBL" id="CAKOAT010475153">
    <property type="protein sequence ID" value="CAH8378080.1"/>
    <property type="molecule type" value="Genomic_DNA"/>
</dbReference>
<evidence type="ECO:0000256" key="2">
    <source>
        <dbReference type="ARBA" id="ARBA00023242"/>
    </source>
</evidence>
<reference evidence="4 5" key="1">
    <citation type="submission" date="2022-03" db="EMBL/GenBank/DDBJ databases">
        <authorList>
            <person name="Macdonald S."/>
            <person name="Ahmed S."/>
            <person name="Newling K."/>
        </authorList>
    </citation>
    <scope>NUCLEOTIDE SEQUENCE [LARGE SCALE GENOMIC DNA]</scope>
</reference>
<dbReference type="PANTHER" id="PTHR15502:SF7">
    <property type="entry name" value="CALCINEURIN-BINDING PROTEIN CABIN-1"/>
    <property type="match status" value="1"/>
</dbReference>
<keyword evidence="2" id="KW-0539">Nucleus</keyword>
<dbReference type="Gene3D" id="1.25.40.10">
    <property type="entry name" value="Tetratricopeptide repeat domain"/>
    <property type="match status" value="1"/>
</dbReference>
<dbReference type="GO" id="GO:0005634">
    <property type="term" value="C:nucleus"/>
    <property type="evidence" value="ECO:0007669"/>
    <property type="project" value="UniProtKB-SubCell"/>
</dbReference>
<protein>
    <submittedName>
        <fullName evidence="4">Uncharacterized protein</fullName>
    </submittedName>
</protein>
<dbReference type="SUPFAM" id="SSF48452">
    <property type="entry name" value="TPR-like"/>
    <property type="match status" value="1"/>
</dbReference>
<sequence length="1853" mass="209377">MFSIAAINDTESKEKWEPLAPSKEAQEFHLSQTYHDGLLKLQAKDYEKARELLESILKDPIIANSKVKTITNDNHLHHLRFLALKNLATVFLELGSSHYEDALNCYLQAIDIDAKDSVLWNHLGTLSCSMGLLSISRWAFEQGLLCSPNNWNCMEKLLEVLIAIGDEVSCLSVANLILRHWPSHSRALHVKHSIEDTDSAPFAPKGIDKLEPRHVRLKFLGKRKVSEKNQDKNVASKKLKKIVQVKLPEASWVALLDTLLGIVLPPCETVGISADIPITIELDLSTEAVMQGPEKNNHCVEPDLSNVSVKDCNIERESVGQVKEKGPAFSEEHPQERRSTRLERLRNQKPEKEELECDNIKDPSSDILRYLETFLVESGFSRVSVGSHCLNKPDPISEHTVVSNFLKETSENYGAYHMGHLLLEYIASKCEHLLSRDAALKILELEKLTRHWGLDRKPECSLFLAELYYDLESKGSDISESPSCMVEVTYHLSKIIESVSLDHAIESTPSSWERSFPDSSSKSCQGDQTAKEVLDYNKRSFWARYFCLSARLSILEGKKTRALEEFFRCLALLDKEGIGESPVLIQLPHCRIIRELNIDRIMHEINLLKIDVLLEKTVPEMMEKELYSECVNLLASLLFPDKDMWTASSLKMEEGISSTELSALEVLIKACQKSKSIDVEVYMNCHRRKLQVLLESTSTGEPVLTSYTNLSENWNHLVAEEIKAILLCISQVKNFLDQLDNSNDKVAPRDCIAGIQSLLFTVMSNIVRHYLSKKDSDSQIADEIEEELKSCFLDAAIGFCKLQHLDSTISTKYQVELIICLHDLLAEYGLCCAGKNCAGEEGSFLRFAIKHLLAVDMKVKSSINSPDGLGHDMGKLCRNEMKSFVADVHVERKENTKTDSKKHDSEGKVSDKEQEELEQGNKKIPENTEEVAEEEKDELELLINNALDQCFFCLYGLNLRVDGSYQDELAAHENTSRGDYQTKEQCVDVFQYILPYAKASSRTGLVKLRRVLRAIKKHFSQPPDDLLAGNVIDTFLDDPDLCEDKLSREAGSEGFLETINKCVFHSKTLSEYKASLLHSSDLYLDVYRNLYYFLAQSEEVSASDKWPGFVLTKEGEEFVQQNANLFKYDLLYNPLRFESWEKLGNIYDEEVDLLLNDGSKHINVVGWRKNDALSQRVETSRRRSRRCLLMSLALAISPEQQSEIHELLALVYYDSLQSVVPSYDQRSVLPSKDATWTRFCENSMKHFKKAFAHRQDWSHAFYMGKLSEKLGHPYEISLSYYEQAMTLNPSAVDPVYRMHASRLKLLNACGKQNLEALKVLVSYCFDESIKDTATAIIGTTAFGSSRSLEEGQDGNLEASYAKTGEGSIQMEGVWHMLYNDSLSALGTCIEGDLKHFHKARYMLAQGLYRRGGSSDLQRAKEELSFCFKSSRSSFTINMWEIDGMVKKGRRKTPGLAGNKKALEVNLPESSRKFITCIRKYLLFYLRLLEETGDVNTLERAFNSLRSDKRFSLCVEDLVPVAIGRYINALVASMSQVESGGAKINPDSQLEKIFSLFIEQGSIWPDIRNFPETKDPETSERILYRFLHQYIVSLELDNKVETLETINEKLRKRFKNPKLSNSFSAKVGRHASLAWCRALIISLASITPLQQISSEESQVINPSSDYLENRRVLCVDLQSGFWSSSFENPSESQKLEAKWGPVLSKIKNVLIANKVWEEKLEIANSLLKGCYNYFRETASVTLPSEINLYFALPRLATAGKLLPGTEGVEVIDVSIPRKLLLWAYTLFHGHCGSISQVVKYMEENTKPKMKRGATTSSVIQSGANNEPEAASKHVQVMVSDSLGGDSCGSTSAPV</sequence>
<feature type="region of interest" description="Disordered" evidence="3">
    <location>
        <begin position="318"/>
        <end position="354"/>
    </location>
</feature>
<organism evidence="4 5">
    <name type="scientific">Eruca vesicaria subsp. sativa</name>
    <name type="common">Garden rocket</name>
    <name type="synonym">Eruca sativa</name>
    <dbReference type="NCBI Taxonomy" id="29727"/>
    <lineage>
        <taxon>Eukaryota</taxon>
        <taxon>Viridiplantae</taxon>
        <taxon>Streptophyta</taxon>
        <taxon>Embryophyta</taxon>
        <taxon>Tracheophyta</taxon>
        <taxon>Spermatophyta</taxon>
        <taxon>Magnoliopsida</taxon>
        <taxon>eudicotyledons</taxon>
        <taxon>Gunneridae</taxon>
        <taxon>Pentapetalae</taxon>
        <taxon>rosids</taxon>
        <taxon>malvids</taxon>
        <taxon>Brassicales</taxon>
        <taxon>Brassicaceae</taxon>
        <taxon>Brassiceae</taxon>
        <taxon>Eruca</taxon>
    </lineage>
</organism>
<keyword evidence="5" id="KW-1185">Reference proteome</keyword>
<name>A0ABC8L9H3_ERUVS</name>